<dbReference type="EMBL" id="BARW01016612">
    <property type="protein sequence ID" value="GAI93092.1"/>
    <property type="molecule type" value="Genomic_DNA"/>
</dbReference>
<name>X1SJ89_9ZZZZ</name>
<dbReference type="AlphaFoldDB" id="X1SJ89"/>
<reference evidence="1" key="1">
    <citation type="journal article" date="2014" name="Front. Microbiol.">
        <title>High frequency of phylogenetically diverse reductive dehalogenase-homologous genes in deep subseafloor sedimentary metagenomes.</title>
        <authorList>
            <person name="Kawai M."/>
            <person name="Futagami T."/>
            <person name="Toyoda A."/>
            <person name="Takaki Y."/>
            <person name="Nishi S."/>
            <person name="Hori S."/>
            <person name="Arai W."/>
            <person name="Tsubouchi T."/>
            <person name="Morono Y."/>
            <person name="Uchiyama I."/>
            <person name="Ito T."/>
            <person name="Fujiyama A."/>
            <person name="Inagaki F."/>
            <person name="Takami H."/>
        </authorList>
    </citation>
    <scope>NUCLEOTIDE SEQUENCE</scope>
    <source>
        <strain evidence="1">Expedition CK06-06</strain>
    </source>
</reference>
<feature type="non-terminal residue" evidence="1">
    <location>
        <position position="1"/>
    </location>
</feature>
<accession>X1SJ89</accession>
<comment type="caution">
    <text evidence="1">The sequence shown here is derived from an EMBL/GenBank/DDBJ whole genome shotgun (WGS) entry which is preliminary data.</text>
</comment>
<protein>
    <submittedName>
        <fullName evidence="1">Uncharacterized protein</fullName>
    </submittedName>
</protein>
<gene>
    <name evidence="1" type="ORF">S12H4_28886</name>
</gene>
<organism evidence="1">
    <name type="scientific">marine sediment metagenome</name>
    <dbReference type="NCBI Taxonomy" id="412755"/>
    <lineage>
        <taxon>unclassified sequences</taxon>
        <taxon>metagenomes</taxon>
        <taxon>ecological metagenomes</taxon>
    </lineage>
</organism>
<sequence length="177" mass="19713">NCGMRGEVDWPAARDPAASEDCDTDQEFYSYAVNALRIYGTWYCSRSFFDFNLSSISSGLSIVSATLRFVTDVTWNDTVCLQKGIQSIPLTVNDYHAYTGNILGQKVVDEGTNFIDFNSDGLSYLQSVFGRTAKICMRDYDFDYLDVAPGDEGSHIESYFADAPDVNYKPMLTITTG</sequence>
<evidence type="ECO:0000313" key="1">
    <source>
        <dbReference type="EMBL" id="GAI93092.1"/>
    </source>
</evidence>
<proteinExistence type="predicted"/>